<gene>
    <name evidence="3" type="ORF">RJG51_03035</name>
    <name evidence="2" type="ORF">RJG52_07285</name>
    <name evidence="4" type="ORF">RJG53_10205</name>
    <name evidence="6" type="ORF">RJG55_07290</name>
    <name evidence="5" type="ORF">RJG56_10085</name>
    <name evidence="7" type="ORF">RJG57_04080</name>
</gene>
<proteinExistence type="predicted"/>
<organism evidence="3">
    <name type="scientific">Arcobacter sp. AZ-2023</name>
    <dbReference type="NCBI Taxonomy" id="3074453"/>
    <lineage>
        <taxon>Bacteria</taxon>
        <taxon>Pseudomonadati</taxon>
        <taxon>Campylobacterota</taxon>
        <taxon>Epsilonproteobacteria</taxon>
        <taxon>Campylobacterales</taxon>
        <taxon>Arcobacteraceae</taxon>
        <taxon>Arcobacter</taxon>
    </lineage>
</organism>
<evidence type="ECO:0000313" key="4">
    <source>
        <dbReference type="EMBL" id="WNL18943.1"/>
    </source>
</evidence>
<evidence type="ECO:0000313" key="7">
    <source>
        <dbReference type="EMBL" id="WNL26352.1"/>
    </source>
</evidence>
<keyword evidence="1" id="KW-0812">Transmembrane</keyword>
<accession>A0AA96CT56</accession>
<dbReference type="EMBL" id="CP134845">
    <property type="protein sequence ID" value="WNL15175.1"/>
    <property type="molecule type" value="Genomic_DNA"/>
</dbReference>
<protein>
    <submittedName>
        <fullName evidence="3">Uncharacterized protein</fullName>
    </submittedName>
</protein>
<dbReference type="EMBL" id="CP134844">
    <property type="protein sequence ID" value="WNL11731.1"/>
    <property type="molecule type" value="Genomic_DNA"/>
</dbReference>
<keyword evidence="1" id="KW-1133">Transmembrane helix</keyword>
<dbReference type="EMBL" id="CP134851">
    <property type="protein sequence ID" value="WNL22756.1"/>
    <property type="molecule type" value="Genomic_DNA"/>
</dbReference>
<sequence>MRVTSKKQKTKSEFKLYDEFLCVVVLVVCGLFAYEMLVSTGVIR</sequence>
<dbReference type="AlphaFoldDB" id="A0AA96CT56"/>
<evidence type="ECO:0000256" key="1">
    <source>
        <dbReference type="SAM" id="Phobius"/>
    </source>
</evidence>
<dbReference type="EMBL" id="CP134849">
    <property type="protein sequence ID" value="WNL18943.1"/>
    <property type="molecule type" value="Genomic_DNA"/>
</dbReference>
<dbReference type="EMBL" id="CP134852">
    <property type="protein sequence ID" value="WNL26352.1"/>
    <property type="molecule type" value="Genomic_DNA"/>
</dbReference>
<dbReference type="EMBL" id="CP134850">
    <property type="protein sequence ID" value="WNL21082.1"/>
    <property type="molecule type" value="Genomic_DNA"/>
</dbReference>
<evidence type="ECO:0000313" key="6">
    <source>
        <dbReference type="EMBL" id="WNL22756.1"/>
    </source>
</evidence>
<evidence type="ECO:0000313" key="2">
    <source>
        <dbReference type="EMBL" id="WNL11731.1"/>
    </source>
</evidence>
<keyword evidence="1" id="KW-0472">Membrane</keyword>
<reference evidence="3" key="2">
    <citation type="submission" date="2023-09" db="EMBL/GenBank/DDBJ databases">
        <title>Characterization of Arcobacter Isolates from Retail Chicken Sold in Supermarkets in Tbilisi, Georgia.</title>
        <authorList>
            <person name="Matthias R."/>
            <person name="Zautner A.E."/>
        </authorList>
    </citation>
    <scope>NUCLEOTIDE SEQUENCE</scope>
    <source>
        <strain evidence="3">LEO 108</strain>
        <strain evidence="2">LEO 109</strain>
    </source>
</reference>
<feature type="transmembrane region" description="Helical" evidence="1">
    <location>
        <begin position="20"/>
        <end position="43"/>
    </location>
</feature>
<evidence type="ECO:0000313" key="3">
    <source>
        <dbReference type="EMBL" id="WNL15175.1"/>
    </source>
</evidence>
<name>A0AA96CT56_9BACT</name>
<reference evidence="4" key="1">
    <citation type="submission" date="2023-09" db="EMBL/GenBank/DDBJ databases">
        <title>Arcobacter tbilisiensis sp. nov. isolated from chicken meat in Tbilisi, Georgia.</title>
        <authorList>
            <person name="Matthias R."/>
            <person name="Zautner A.E."/>
        </authorList>
    </citation>
    <scope>NUCLEOTIDE SEQUENCE</scope>
    <source>
        <strain evidence="7">LEO 70</strain>
        <strain evidence="6">LEO 74</strain>
        <strain evidence="5">LEO 79</strain>
        <strain evidence="4">LEO 99</strain>
    </source>
</reference>
<evidence type="ECO:0000313" key="5">
    <source>
        <dbReference type="EMBL" id="WNL21082.1"/>
    </source>
</evidence>